<evidence type="ECO:0008006" key="8">
    <source>
        <dbReference type="Google" id="ProtNLM"/>
    </source>
</evidence>
<evidence type="ECO:0000256" key="3">
    <source>
        <dbReference type="ARBA" id="ARBA00022833"/>
    </source>
</evidence>
<dbReference type="OrthoDB" id="90756at2759"/>
<dbReference type="GO" id="GO:0008270">
    <property type="term" value="F:zinc ion binding"/>
    <property type="evidence" value="ECO:0007669"/>
    <property type="project" value="UniProtKB-KW"/>
</dbReference>
<reference evidence="6" key="1">
    <citation type="submission" date="2021-04" db="EMBL/GenBank/DDBJ databases">
        <authorList>
            <person name="Chebbi M.A.C M."/>
        </authorList>
    </citation>
    <scope>NUCLEOTIDE SEQUENCE</scope>
</reference>
<accession>A0A8J2MUW9</accession>
<name>A0A8J2MUW9_COTCN</name>
<keyword evidence="3" id="KW-0862">Zinc</keyword>
<sequence>MFQFGAKTHQNSDPIFHNGYCYIRSFSSNSVVYVKCHEMSKSNCRARGTTDGGPPITLSTNHNHPPNFDTELIYNFQKNLYTAVISNLRDLRLIYDDISLGHSRASILLPFVEVVRTMRTWRTLNCPPVPKTFQEYVLRLNSQRWKNLFFKNDSSLTAAHVVATDRSEAVVFLDSTLLLNFQTVHLFADATYKVCPRNPKKIFQLFTIMASIDDTVVPVLWSLMSRKTKCCYAPVIDHFKRCGPHLQVLSITTDYEMGLKKVCQRFYPNARSKGCYFHFMQALIKKSKDLGLWNKLLEWEDGREFFRKLIGLAFLPANEIHNALNYLKMVYQIELTILLSQITDASMSNSAYILAYGSSQSLINFYEITKREVHALKMAQPIRRSRRSEVKLQNAVISRAWELYNNNSFDVAHFLECVNYIIPVFESDKSIQSTIEVDNFINLPLKRYIAVTDETYIVMNEDNLIGVGALLLIRD</sequence>
<comment type="caution">
    <text evidence="6">The sequence shown here is derived from an EMBL/GenBank/DDBJ whole genome shotgun (WGS) entry which is preliminary data.</text>
</comment>
<evidence type="ECO:0000313" key="7">
    <source>
        <dbReference type="Proteomes" id="UP000786811"/>
    </source>
</evidence>
<keyword evidence="1" id="KW-0479">Metal-binding</keyword>
<protein>
    <recommendedName>
        <fullName evidence="8">MULE transposase domain-containing protein</fullName>
    </recommendedName>
</protein>
<gene>
    <name evidence="6" type="ORF">HICCMSTLAB_LOCUS8411</name>
</gene>
<feature type="domain" description="FLYWCH-type" evidence="4">
    <location>
        <begin position="12"/>
        <end position="64"/>
    </location>
</feature>
<keyword evidence="7" id="KW-1185">Reference proteome</keyword>
<dbReference type="Pfam" id="PF04500">
    <property type="entry name" value="FLYWCH"/>
    <property type="match status" value="1"/>
</dbReference>
<keyword evidence="2" id="KW-0863">Zinc-finger</keyword>
<evidence type="ECO:0000259" key="5">
    <source>
        <dbReference type="Pfam" id="PF10551"/>
    </source>
</evidence>
<proteinExistence type="predicted"/>
<dbReference type="InterPro" id="IPR018289">
    <property type="entry name" value="MULE_transposase_dom"/>
</dbReference>
<dbReference type="Proteomes" id="UP000786811">
    <property type="component" value="Unassembled WGS sequence"/>
</dbReference>
<dbReference type="InterPro" id="IPR007588">
    <property type="entry name" value="Znf_FLYWCH"/>
</dbReference>
<evidence type="ECO:0000313" key="6">
    <source>
        <dbReference type="EMBL" id="CAG5096839.1"/>
    </source>
</evidence>
<evidence type="ECO:0000256" key="2">
    <source>
        <dbReference type="ARBA" id="ARBA00022771"/>
    </source>
</evidence>
<dbReference type="EMBL" id="CAJNRD030001121">
    <property type="protein sequence ID" value="CAG5096839.1"/>
    <property type="molecule type" value="Genomic_DNA"/>
</dbReference>
<dbReference type="AlphaFoldDB" id="A0A8J2MUW9"/>
<dbReference type="Gene3D" id="2.20.25.240">
    <property type="match status" value="1"/>
</dbReference>
<organism evidence="6 7">
    <name type="scientific">Cotesia congregata</name>
    <name type="common">Parasitoid wasp</name>
    <name type="synonym">Apanteles congregatus</name>
    <dbReference type="NCBI Taxonomy" id="51543"/>
    <lineage>
        <taxon>Eukaryota</taxon>
        <taxon>Metazoa</taxon>
        <taxon>Ecdysozoa</taxon>
        <taxon>Arthropoda</taxon>
        <taxon>Hexapoda</taxon>
        <taxon>Insecta</taxon>
        <taxon>Pterygota</taxon>
        <taxon>Neoptera</taxon>
        <taxon>Endopterygota</taxon>
        <taxon>Hymenoptera</taxon>
        <taxon>Apocrita</taxon>
        <taxon>Ichneumonoidea</taxon>
        <taxon>Braconidae</taxon>
        <taxon>Microgastrinae</taxon>
        <taxon>Cotesia</taxon>
    </lineage>
</organism>
<dbReference type="Pfam" id="PF10551">
    <property type="entry name" value="MULE"/>
    <property type="match status" value="1"/>
</dbReference>
<feature type="domain" description="MULE transposase" evidence="5">
    <location>
        <begin position="188"/>
        <end position="281"/>
    </location>
</feature>
<evidence type="ECO:0000259" key="4">
    <source>
        <dbReference type="Pfam" id="PF04500"/>
    </source>
</evidence>
<evidence type="ECO:0000256" key="1">
    <source>
        <dbReference type="ARBA" id="ARBA00022723"/>
    </source>
</evidence>